<comment type="catalytic activity">
    <reaction evidence="5">
        <text>N-terminal L-alanyl-[ribosomal protein bS18] + acetyl-CoA = N-terminal N(alpha)-acetyl-L-alanyl-[ribosomal protein bS18] + CoA + H(+)</text>
        <dbReference type="Rhea" id="RHEA:43756"/>
        <dbReference type="Rhea" id="RHEA-COMP:10676"/>
        <dbReference type="Rhea" id="RHEA-COMP:10677"/>
        <dbReference type="ChEBI" id="CHEBI:15378"/>
        <dbReference type="ChEBI" id="CHEBI:57287"/>
        <dbReference type="ChEBI" id="CHEBI:57288"/>
        <dbReference type="ChEBI" id="CHEBI:64718"/>
        <dbReference type="ChEBI" id="CHEBI:83683"/>
        <dbReference type="EC" id="2.3.1.266"/>
    </reaction>
</comment>
<organism evidence="7 8">
    <name type="scientific">Pontibacillus halophilus JSM 076056 = DSM 19796</name>
    <dbReference type="NCBI Taxonomy" id="1385510"/>
    <lineage>
        <taxon>Bacteria</taxon>
        <taxon>Bacillati</taxon>
        <taxon>Bacillota</taxon>
        <taxon>Bacilli</taxon>
        <taxon>Bacillales</taxon>
        <taxon>Bacillaceae</taxon>
        <taxon>Pontibacillus</taxon>
    </lineage>
</organism>
<dbReference type="eggNOG" id="COG0456">
    <property type="taxonomic scope" value="Bacteria"/>
</dbReference>
<comment type="caution">
    <text evidence="7">The sequence shown here is derived from an EMBL/GenBank/DDBJ whole genome shotgun (WGS) entry which is preliminary data.</text>
</comment>
<dbReference type="Proteomes" id="UP000030528">
    <property type="component" value="Unassembled WGS sequence"/>
</dbReference>
<keyword evidence="3 7" id="KW-0808">Transferase</keyword>
<evidence type="ECO:0000256" key="5">
    <source>
        <dbReference type="RuleBase" id="RU363094"/>
    </source>
</evidence>
<sequence>MTNKVVVRKMTDEDLEDVLEIEHASFATPWSRDSFNHELHDNPYAAYYVIVLDDQIVGYCGLWVIIDEAHITNIAILPEFRGYRLGKTLFQYVLQEAKRIGSVQLSLEVRVSNVTAQKMYRQFGLVPGGIRKNYYTDNQEDALVMWVKL</sequence>
<dbReference type="InterPro" id="IPR050680">
    <property type="entry name" value="YpeA/RimI_acetyltransf"/>
</dbReference>
<reference evidence="7 8" key="1">
    <citation type="submission" date="2013-08" db="EMBL/GenBank/DDBJ databases">
        <authorList>
            <person name="Huang J."/>
            <person name="Wang G."/>
        </authorList>
    </citation>
    <scope>NUCLEOTIDE SEQUENCE [LARGE SCALE GENOMIC DNA]</scope>
    <source>
        <strain evidence="7 8">JSM 076056</strain>
    </source>
</reference>
<name>A0A0A5GB43_9BACI</name>
<keyword evidence="4" id="KW-0012">Acyltransferase</keyword>
<protein>
    <recommendedName>
        <fullName evidence="5">[Ribosomal protein bS18]-alanine N-acetyltransferase</fullName>
        <ecNumber evidence="5">2.3.1.266</ecNumber>
    </recommendedName>
</protein>
<comment type="subcellular location">
    <subcellularLocation>
        <location evidence="5">Cytoplasm</location>
    </subcellularLocation>
</comment>
<accession>A0A0A5GB43</accession>
<evidence type="ECO:0000256" key="4">
    <source>
        <dbReference type="ARBA" id="ARBA00023315"/>
    </source>
</evidence>
<evidence type="ECO:0000256" key="2">
    <source>
        <dbReference type="ARBA" id="ARBA00022490"/>
    </source>
</evidence>
<dbReference type="InterPro" id="IPR016181">
    <property type="entry name" value="Acyl_CoA_acyltransferase"/>
</dbReference>
<dbReference type="RefSeq" id="WP_026801840.1">
    <property type="nucleotide sequence ID" value="NZ_AULI01000027.1"/>
</dbReference>
<dbReference type="Gene3D" id="3.40.630.30">
    <property type="match status" value="1"/>
</dbReference>
<evidence type="ECO:0000259" key="6">
    <source>
        <dbReference type="PROSITE" id="PS51186"/>
    </source>
</evidence>
<dbReference type="InterPro" id="IPR000182">
    <property type="entry name" value="GNAT_dom"/>
</dbReference>
<dbReference type="PROSITE" id="PS51186">
    <property type="entry name" value="GNAT"/>
    <property type="match status" value="1"/>
</dbReference>
<dbReference type="OrthoDB" id="9794566at2"/>
<evidence type="ECO:0000256" key="3">
    <source>
        <dbReference type="ARBA" id="ARBA00022679"/>
    </source>
</evidence>
<evidence type="ECO:0000313" key="8">
    <source>
        <dbReference type="Proteomes" id="UP000030528"/>
    </source>
</evidence>
<dbReference type="PANTHER" id="PTHR43420">
    <property type="entry name" value="ACETYLTRANSFERASE"/>
    <property type="match status" value="1"/>
</dbReference>
<comment type="function">
    <text evidence="5">Acetylates the N-terminal alanine of ribosomal protein bS18.</text>
</comment>
<gene>
    <name evidence="7" type="ORF">N781_11355</name>
</gene>
<dbReference type="CDD" id="cd04301">
    <property type="entry name" value="NAT_SF"/>
    <property type="match status" value="1"/>
</dbReference>
<evidence type="ECO:0000313" key="7">
    <source>
        <dbReference type="EMBL" id="KGX88340.1"/>
    </source>
</evidence>
<dbReference type="PANTHER" id="PTHR43420:SF44">
    <property type="entry name" value="ACETYLTRANSFERASE YPEA"/>
    <property type="match status" value="1"/>
</dbReference>
<dbReference type="GO" id="GO:0008999">
    <property type="term" value="F:protein-N-terminal-alanine acetyltransferase activity"/>
    <property type="evidence" value="ECO:0007669"/>
    <property type="project" value="UniProtKB-EC"/>
</dbReference>
<dbReference type="NCBIfam" id="TIGR01575">
    <property type="entry name" value="rimI"/>
    <property type="match status" value="1"/>
</dbReference>
<dbReference type="STRING" id="1385510.GCA_000425205_03681"/>
<keyword evidence="8" id="KW-1185">Reference proteome</keyword>
<dbReference type="SUPFAM" id="SSF55729">
    <property type="entry name" value="Acyl-CoA N-acyltransferases (Nat)"/>
    <property type="match status" value="1"/>
</dbReference>
<dbReference type="InterPro" id="IPR006464">
    <property type="entry name" value="AcTrfase_RimI/Ard1"/>
</dbReference>
<dbReference type="EC" id="2.3.1.266" evidence="5"/>
<dbReference type="Pfam" id="PF00583">
    <property type="entry name" value="Acetyltransf_1"/>
    <property type="match status" value="1"/>
</dbReference>
<keyword evidence="2 5" id="KW-0963">Cytoplasm</keyword>
<comment type="similarity">
    <text evidence="1 5">Belongs to the acetyltransferase family. RimI subfamily.</text>
</comment>
<proteinExistence type="inferred from homology"/>
<evidence type="ECO:0000256" key="1">
    <source>
        <dbReference type="ARBA" id="ARBA00005395"/>
    </source>
</evidence>
<dbReference type="GO" id="GO:0005737">
    <property type="term" value="C:cytoplasm"/>
    <property type="evidence" value="ECO:0007669"/>
    <property type="project" value="UniProtKB-SubCell"/>
</dbReference>
<feature type="domain" description="N-acetyltransferase" evidence="6">
    <location>
        <begin position="5"/>
        <end position="149"/>
    </location>
</feature>
<dbReference type="AlphaFoldDB" id="A0A0A5GB43"/>
<dbReference type="EMBL" id="AVPE01000027">
    <property type="protein sequence ID" value="KGX88340.1"/>
    <property type="molecule type" value="Genomic_DNA"/>
</dbReference>